<name>A0A4Y7TI41_COPMI</name>
<dbReference type="EMBL" id="QPFP01000013">
    <property type="protein sequence ID" value="TEB33232.1"/>
    <property type="molecule type" value="Genomic_DNA"/>
</dbReference>
<dbReference type="OrthoDB" id="2574879at2759"/>
<gene>
    <name evidence="2" type="ORF">FA13DRAFT_1773429</name>
</gene>
<organism evidence="2 3">
    <name type="scientific">Coprinellus micaceus</name>
    <name type="common">Glistening ink-cap mushroom</name>
    <name type="synonym">Coprinus micaceus</name>
    <dbReference type="NCBI Taxonomy" id="71717"/>
    <lineage>
        <taxon>Eukaryota</taxon>
        <taxon>Fungi</taxon>
        <taxon>Dikarya</taxon>
        <taxon>Basidiomycota</taxon>
        <taxon>Agaricomycotina</taxon>
        <taxon>Agaricomycetes</taxon>
        <taxon>Agaricomycetidae</taxon>
        <taxon>Agaricales</taxon>
        <taxon>Agaricineae</taxon>
        <taxon>Psathyrellaceae</taxon>
        <taxon>Coprinellus</taxon>
    </lineage>
</organism>
<reference evidence="2 3" key="1">
    <citation type="journal article" date="2019" name="Nat. Ecol. Evol.">
        <title>Megaphylogeny resolves global patterns of mushroom evolution.</title>
        <authorList>
            <person name="Varga T."/>
            <person name="Krizsan K."/>
            <person name="Foldi C."/>
            <person name="Dima B."/>
            <person name="Sanchez-Garcia M."/>
            <person name="Sanchez-Ramirez S."/>
            <person name="Szollosi G.J."/>
            <person name="Szarkandi J.G."/>
            <person name="Papp V."/>
            <person name="Albert L."/>
            <person name="Andreopoulos W."/>
            <person name="Angelini C."/>
            <person name="Antonin V."/>
            <person name="Barry K.W."/>
            <person name="Bougher N.L."/>
            <person name="Buchanan P."/>
            <person name="Buyck B."/>
            <person name="Bense V."/>
            <person name="Catcheside P."/>
            <person name="Chovatia M."/>
            <person name="Cooper J."/>
            <person name="Damon W."/>
            <person name="Desjardin D."/>
            <person name="Finy P."/>
            <person name="Geml J."/>
            <person name="Haridas S."/>
            <person name="Hughes K."/>
            <person name="Justo A."/>
            <person name="Karasinski D."/>
            <person name="Kautmanova I."/>
            <person name="Kiss B."/>
            <person name="Kocsube S."/>
            <person name="Kotiranta H."/>
            <person name="LaButti K.M."/>
            <person name="Lechner B.E."/>
            <person name="Liimatainen K."/>
            <person name="Lipzen A."/>
            <person name="Lukacs Z."/>
            <person name="Mihaltcheva S."/>
            <person name="Morgado L.N."/>
            <person name="Niskanen T."/>
            <person name="Noordeloos M.E."/>
            <person name="Ohm R.A."/>
            <person name="Ortiz-Santana B."/>
            <person name="Ovrebo C."/>
            <person name="Racz N."/>
            <person name="Riley R."/>
            <person name="Savchenko A."/>
            <person name="Shiryaev A."/>
            <person name="Soop K."/>
            <person name="Spirin V."/>
            <person name="Szebenyi C."/>
            <person name="Tomsovsky M."/>
            <person name="Tulloss R.E."/>
            <person name="Uehling J."/>
            <person name="Grigoriev I.V."/>
            <person name="Vagvolgyi C."/>
            <person name="Papp T."/>
            <person name="Martin F.M."/>
            <person name="Miettinen O."/>
            <person name="Hibbett D.S."/>
            <person name="Nagy L.G."/>
        </authorList>
    </citation>
    <scope>NUCLEOTIDE SEQUENCE [LARGE SCALE GENOMIC DNA]</scope>
    <source>
        <strain evidence="2 3">FP101781</strain>
    </source>
</reference>
<evidence type="ECO:0000313" key="3">
    <source>
        <dbReference type="Proteomes" id="UP000298030"/>
    </source>
</evidence>
<dbReference type="Proteomes" id="UP000298030">
    <property type="component" value="Unassembled WGS sequence"/>
</dbReference>
<evidence type="ECO:0000313" key="2">
    <source>
        <dbReference type="EMBL" id="TEB33232.1"/>
    </source>
</evidence>
<sequence>MAIEASVNDSTMDVDGEAPSSQAPAKTQRRALTPRQERRLVNYLDDRFLQCMRNYKKRNEESSELRSLPQYLEEVRHILALVLQIPPVDPSTGLRTYYLLRLTGDVFCSIPGYRVHQATRQDGLSRALGVDLSAVRPVLQDLIDFLDDLDQAWLAVLEGQVWDPESAEGVDLASGLSNIILHTDDEGAAMNDDNGVKTTLPNQTDTTRLRSLLVGGESALEEWLLDQRFGDSDLPGTLQSMGLLDDFDNLFVRTLSHLGKFKGEDIQETLDERMGSGRGGANVGAVWV</sequence>
<keyword evidence="3" id="KW-1185">Reference proteome</keyword>
<protein>
    <submittedName>
        <fullName evidence="2">Uncharacterized protein</fullName>
    </submittedName>
</protein>
<proteinExistence type="predicted"/>
<accession>A0A4Y7TI41</accession>
<feature type="region of interest" description="Disordered" evidence="1">
    <location>
        <begin position="1"/>
        <end position="36"/>
    </location>
</feature>
<dbReference type="AlphaFoldDB" id="A0A4Y7TI41"/>
<comment type="caution">
    <text evidence="2">The sequence shown here is derived from an EMBL/GenBank/DDBJ whole genome shotgun (WGS) entry which is preliminary data.</text>
</comment>
<evidence type="ECO:0000256" key="1">
    <source>
        <dbReference type="SAM" id="MobiDB-lite"/>
    </source>
</evidence>